<keyword evidence="2" id="KW-0238">DNA-binding</keyword>
<accession>A0ABT1QWG8</accession>
<protein>
    <submittedName>
        <fullName evidence="5">LuxR C-terminal-related transcriptional regulator</fullName>
    </submittedName>
</protein>
<gene>
    <name evidence="5" type="ORF">NM961_18120</name>
</gene>
<dbReference type="Proteomes" id="UP001165498">
    <property type="component" value="Unassembled WGS sequence"/>
</dbReference>
<name>A0ABT1QWG8_9GAMM</name>
<evidence type="ECO:0000256" key="3">
    <source>
        <dbReference type="ARBA" id="ARBA00023163"/>
    </source>
</evidence>
<keyword evidence="3" id="KW-0804">Transcription</keyword>
<dbReference type="PANTHER" id="PTHR44688">
    <property type="entry name" value="DNA-BINDING TRANSCRIPTIONAL ACTIVATOR DEVR_DOSR"/>
    <property type="match status" value="1"/>
</dbReference>
<dbReference type="PRINTS" id="PR00038">
    <property type="entry name" value="HTHLUXR"/>
</dbReference>
<dbReference type="SUPFAM" id="SSF46894">
    <property type="entry name" value="C-terminal effector domain of the bipartite response regulators"/>
    <property type="match status" value="1"/>
</dbReference>
<proteinExistence type="predicted"/>
<comment type="caution">
    <text evidence="5">The sequence shown here is derived from an EMBL/GenBank/DDBJ whole genome shotgun (WGS) entry which is preliminary data.</text>
</comment>
<dbReference type="Pfam" id="PF00196">
    <property type="entry name" value="GerE"/>
    <property type="match status" value="1"/>
</dbReference>
<feature type="domain" description="HTH luxR-type" evidence="4">
    <location>
        <begin position="147"/>
        <end position="204"/>
    </location>
</feature>
<evidence type="ECO:0000313" key="6">
    <source>
        <dbReference type="Proteomes" id="UP001165498"/>
    </source>
</evidence>
<dbReference type="InterPro" id="IPR000792">
    <property type="entry name" value="Tscrpt_reg_LuxR_C"/>
</dbReference>
<dbReference type="SUPFAM" id="SSF52172">
    <property type="entry name" value="CheY-like"/>
    <property type="match status" value="1"/>
</dbReference>
<dbReference type="EMBL" id="JANFQO010000019">
    <property type="protein sequence ID" value="MCQ4166634.1"/>
    <property type="molecule type" value="Genomic_DNA"/>
</dbReference>
<dbReference type="Gene3D" id="1.10.10.10">
    <property type="entry name" value="Winged helix-like DNA-binding domain superfamily/Winged helix DNA-binding domain"/>
    <property type="match status" value="1"/>
</dbReference>
<dbReference type="SMART" id="SM00421">
    <property type="entry name" value="HTH_LUXR"/>
    <property type="match status" value="1"/>
</dbReference>
<keyword evidence="6" id="KW-1185">Reference proteome</keyword>
<dbReference type="InterPro" id="IPR036388">
    <property type="entry name" value="WH-like_DNA-bd_sf"/>
</dbReference>
<dbReference type="CDD" id="cd06170">
    <property type="entry name" value="LuxR_C_like"/>
    <property type="match status" value="1"/>
</dbReference>
<dbReference type="InterPro" id="IPR011006">
    <property type="entry name" value="CheY-like_superfamily"/>
</dbReference>
<evidence type="ECO:0000256" key="2">
    <source>
        <dbReference type="ARBA" id="ARBA00023125"/>
    </source>
</evidence>
<dbReference type="InterPro" id="IPR016032">
    <property type="entry name" value="Sig_transdc_resp-reg_C-effctor"/>
</dbReference>
<sequence length="219" mass="23628">MKPALFADDAVIVIAVDSELVAIGLTVVLSTRRNLHVAAVAHSLDAAEKAVQRHRPDLVLAGLEFARPLQQRIAREPARMLVLGRNWHIGVPDADTGSLCGFISYAGRRNDYLPLIDTVAHCPQRTAAADSTRCRSCPVRRSLQIPPLGLSSREYQIFTGIGRGFGSSELAAELGVSVKTVETHRESIKRKLGLDSARNLNNAAAGWCRGEVLDENGGS</sequence>
<dbReference type="PANTHER" id="PTHR44688:SF16">
    <property type="entry name" value="DNA-BINDING TRANSCRIPTIONAL ACTIVATOR DEVR_DOSR"/>
    <property type="match status" value="1"/>
</dbReference>
<reference evidence="5" key="1">
    <citation type="submission" date="2022-07" db="EMBL/GenBank/DDBJ databases">
        <title>Tahibacter sp., a new gammaproteobacterium isolated from the silt sample collected at pig farm.</title>
        <authorList>
            <person name="Chen H."/>
        </authorList>
    </citation>
    <scope>NUCLEOTIDE SEQUENCE</scope>
    <source>
        <strain evidence="5">P2K</strain>
    </source>
</reference>
<evidence type="ECO:0000259" key="4">
    <source>
        <dbReference type="SMART" id="SM00421"/>
    </source>
</evidence>
<evidence type="ECO:0000256" key="1">
    <source>
        <dbReference type="ARBA" id="ARBA00023015"/>
    </source>
</evidence>
<evidence type="ECO:0000313" key="5">
    <source>
        <dbReference type="EMBL" id="MCQ4166634.1"/>
    </source>
</evidence>
<organism evidence="5 6">
    <name type="scientific">Tahibacter harae</name>
    <dbReference type="NCBI Taxonomy" id="2963937"/>
    <lineage>
        <taxon>Bacteria</taxon>
        <taxon>Pseudomonadati</taxon>
        <taxon>Pseudomonadota</taxon>
        <taxon>Gammaproteobacteria</taxon>
        <taxon>Lysobacterales</taxon>
        <taxon>Rhodanobacteraceae</taxon>
        <taxon>Tahibacter</taxon>
    </lineage>
</organism>
<dbReference type="RefSeq" id="WP_255915822.1">
    <property type="nucleotide sequence ID" value="NZ_JANFQO010000019.1"/>
</dbReference>
<keyword evidence="1" id="KW-0805">Transcription regulation</keyword>